<dbReference type="Gene3D" id="1.20.1070.10">
    <property type="entry name" value="Rhodopsin 7-helix transmembrane proteins"/>
    <property type="match status" value="2"/>
</dbReference>
<keyword evidence="4 5" id="KW-0472">Membrane</keyword>
<dbReference type="GO" id="GO:0016020">
    <property type="term" value="C:membrane"/>
    <property type="evidence" value="ECO:0007669"/>
    <property type="project" value="UniProtKB-SubCell"/>
</dbReference>
<dbReference type="Pfam" id="PF10328">
    <property type="entry name" value="7TM_GPCR_Srx"/>
    <property type="match status" value="2"/>
</dbReference>
<gene>
    <name evidence="7" type="ORF">L3Y34_005722</name>
</gene>
<feature type="domain" description="G-protein coupled receptors family 1 profile" evidence="6">
    <location>
        <begin position="314"/>
        <end position="480"/>
    </location>
</feature>
<dbReference type="EMBL" id="CP090894">
    <property type="protein sequence ID" value="ULT98078.1"/>
    <property type="molecule type" value="Genomic_DNA"/>
</dbReference>
<reference evidence="7 8" key="1">
    <citation type="submission" date="2022-05" db="EMBL/GenBank/DDBJ databases">
        <title>Chromosome-level reference genomes for two strains of Caenorhabditis briggsae: an improved platform for comparative genomics.</title>
        <authorList>
            <person name="Stevens L."/>
            <person name="Andersen E.C."/>
        </authorList>
    </citation>
    <scope>NUCLEOTIDE SEQUENCE [LARGE SCALE GENOMIC DNA]</scope>
    <source>
        <strain evidence="7">QX1410_ONT</strain>
        <tissue evidence="7">Whole-organism</tissue>
    </source>
</reference>
<feature type="transmembrane region" description="Helical" evidence="5">
    <location>
        <begin position="101"/>
        <end position="121"/>
    </location>
</feature>
<feature type="transmembrane region" description="Helical" evidence="5">
    <location>
        <begin position="532"/>
        <end position="555"/>
    </location>
</feature>
<dbReference type="PANTHER" id="PTHR23017">
    <property type="entry name" value="SERPENTINE RECEPTOR, CLASS X"/>
    <property type="match status" value="1"/>
</dbReference>
<feature type="transmembrane region" description="Helical" evidence="5">
    <location>
        <begin position="238"/>
        <end position="256"/>
    </location>
</feature>
<feature type="transmembrane region" description="Helical" evidence="5">
    <location>
        <begin position="268"/>
        <end position="293"/>
    </location>
</feature>
<feature type="transmembrane region" description="Helical" evidence="5">
    <location>
        <begin position="342"/>
        <end position="359"/>
    </location>
</feature>
<dbReference type="Proteomes" id="UP000827892">
    <property type="component" value="Chromosome IV"/>
</dbReference>
<feature type="transmembrane region" description="Helical" evidence="5">
    <location>
        <begin position="198"/>
        <end position="217"/>
    </location>
</feature>
<accession>A0AAE9D7S8</accession>
<evidence type="ECO:0000313" key="7">
    <source>
        <dbReference type="EMBL" id="ULT98078.1"/>
    </source>
</evidence>
<feature type="domain" description="G-protein coupled receptors family 1 profile" evidence="6">
    <location>
        <begin position="42"/>
        <end position="217"/>
    </location>
</feature>
<feature type="transmembrane region" description="Helical" evidence="5">
    <location>
        <begin position="435"/>
        <end position="452"/>
    </location>
</feature>
<dbReference type="InterPro" id="IPR019430">
    <property type="entry name" value="7TM_GPCR_serpentine_rcpt_Srx"/>
</dbReference>
<feature type="transmembrane region" description="Helical" evidence="5">
    <location>
        <begin position="62"/>
        <end position="81"/>
    </location>
</feature>
<evidence type="ECO:0000259" key="6">
    <source>
        <dbReference type="PROSITE" id="PS50262"/>
    </source>
</evidence>
<protein>
    <recommendedName>
        <fullName evidence="6">G-protein coupled receptors family 1 profile domain-containing protein</fullName>
    </recommendedName>
</protein>
<sequence length="637" mass="73219">MSSNTTQIVQNSDSEELEEMAREDVLLAAAIIFFVAFFGLIFNILGITVVMKNPILKNSFGTLCLSHSIANSGVLFVFFIWSAPATYIQAQHTNGMISKLLGQLNILCWDACVYSHLAISFNRFFSIAIPARASFIFTRHNTLVIIGIVWFIAFCHIFPYFWYDECYITYDPISWSWNFAPTRCGHIISTYTDYYTSVAIFIAMSSVDFATLVLLIIHRKHSHFTSNDEAVKRRKVEIRFFMQSCLQGILFFYEIFNFYYVSTLNTNQWYVFFTATFAWEICHCLDGFVVVLFHFRRRIFLEDSTVTCFFGLLINLLVIITIHKSPHFVNSYGTLAKNHTFLNILCLLVYLLWVTPVTYTQSLSTATSTLGKVMGQLHILFWTSLLYSHLFLSLNRLTSLLFPPISRLIFSHLVCLSLIFSTWLIGLLHIIIPLLWSHTCYLIYNPATWIWLMSGTTCGNTLVLQYLCLFVAGISFLLNLSTWISISEETIRRHPIESKLLREELWRAMGFLMAATSSNVLSGWLGEIWQKYALTCVVWQGYHLLDGLFVLVFHFHRKLLAKHKMQEPHHTPSFIHVDHPGRHSSPHAPITHHPEPRRYSDVVGVTMGNYGGPWGEVAAPHAIPAPYDPMLVRLHMD</sequence>
<evidence type="ECO:0000256" key="5">
    <source>
        <dbReference type="SAM" id="Phobius"/>
    </source>
</evidence>
<evidence type="ECO:0000256" key="1">
    <source>
        <dbReference type="ARBA" id="ARBA00004370"/>
    </source>
</evidence>
<evidence type="ECO:0000313" key="8">
    <source>
        <dbReference type="Proteomes" id="UP000827892"/>
    </source>
</evidence>
<feature type="transmembrane region" description="Helical" evidence="5">
    <location>
        <begin position="25"/>
        <end position="50"/>
    </location>
</feature>
<evidence type="ECO:0000256" key="4">
    <source>
        <dbReference type="ARBA" id="ARBA00023136"/>
    </source>
</evidence>
<keyword evidence="2 5" id="KW-0812">Transmembrane</keyword>
<dbReference type="AlphaFoldDB" id="A0AAE9D7S8"/>
<evidence type="ECO:0000256" key="2">
    <source>
        <dbReference type="ARBA" id="ARBA00022692"/>
    </source>
</evidence>
<proteinExistence type="predicted"/>
<dbReference type="PROSITE" id="PS50262">
    <property type="entry name" value="G_PROTEIN_RECEP_F1_2"/>
    <property type="match status" value="2"/>
</dbReference>
<feature type="transmembrane region" description="Helical" evidence="5">
    <location>
        <begin position="505"/>
        <end position="526"/>
    </location>
</feature>
<name>A0AAE9D7S8_CAEBR</name>
<feature type="transmembrane region" description="Helical" evidence="5">
    <location>
        <begin position="305"/>
        <end position="322"/>
    </location>
</feature>
<evidence type="ECO:0000256" key="3">
    <source>
        <dbReference type="ARBA" id="ARBA00022989"/>
    </source>
</evidence>
<comment type="subcellular location">
    <subcellularLocation>
        <location evidence="1">Membrane</location>
    </subcellularLocation>
</comment>
<dbReference type="InterPro" id="IPR017452">
    <property type="entry name" value="GPCR_Rhodpsn_7TM"/>
</dbReference>
<dbReference type="SUPFAM" id="SSF81321">
    <property type="entry name" value="Family A G protein-coupled receptor-like"/>
    <property type="match status" value="2"/>
</dbReference>
<keyword evidence="3 5" id="KW-1133">Transmembrane helix</keyword>
<dbReference type="PANTHER" id="PTHR23017:SF3">
    <property type="entry name" value="G-PROTEIN COUPLED RECEPTORS FAMILY 1 PROFILE DOMAIN-CONTAINING PROTEIN"/>
    <property type="match status" value="1"/>
</dbReference>
<feature type="transmembrane region" description="Helical" evidence="5">
    <location>
        <begin position="464"/>
        <end position="484"/>
    </location>
</feature>
<feature type="transmembrane region" description="Helical" evidence="5">
    <location>
        <begin position="409"/>
        <end position="428"/>
    </location>
</feature>
<organism evidence="7 8">
    <name type="scientific">Caenorhabditis briggsae</name>
    <dbReference type="NCBI Taxonomy" id="6238"/>
    <lineage>
        <taxon>Eukaryota</taxon>
        <taxon>Metazoa</taxon>
        <taxon>Ecdysozoa</taxon>
        <taxon>Nematoda</taxon>
        <taxon>Chromadorea</taxon>
        <taxon>Rhabditida</taxon>
        <taxon>Rhabditina</taxon>
        <taxon>Rhabditomorpha</taxon>
        <taxon>Rhabditoidea</taxon>
        <taxon>Rhabditidae</taxon>
        <taxon>Peloderinae</taxon>
        <taxon>Caenorhabditis</taxon>
    </lineage>
</organism>
<feature type="transmembrane region" description="Helical" evidence="5">
    <location>
        <begin position="379"/>
        <end position="397"/>
    </location>
</feature>
<dbReference type="CDD" id="cd00637">
    <property type="entry name" value="7tm_classA_rhodopsin-like"/>
    <property type="match status" value="2"/>
</dbReference>
<feature type="transmembrane region" description="Helical" evidence="5">
    <location>
        <begin position="142"/>
        <end position="162"/>
    </location>
</feature>